<accession>A0A2P2P3M8</accession>
<evidence type="ECO:0000313" key="1">
    <source>
        <dbReference type="EMBL" id="MBX49279.1"/>
    </source>
</evidence>
<proteinExistence type="predicted"/>
<reference evidence="1" key="1">
    <citation type="submission" date="2018-02" db="EMBL/GenBank/DDBJ databases">
        <title>Rhizophora mucronata_Transcriptome.</title>
        <authorList>
            <person name="Meera S.P."/>
            <person name="Sreeshan A."/>
            <person name="Augustine A."/>
        </authorList>
    </citation>
    <scope>NUCLEOTIDE SEQUENCE</scope>
    <source>
        <tissue evidence="1">Leaf</tissue>
    </source>
</reference>
<organism evidence="1">
    <name type="scientific">Rhizophora mucronata</name>
    <name type="common">Asiatic mangrove</name>
    <dbReference type="NCBI Taxonomy" id="61149"/>
    <lineage>
        <taxon>Eukaryota</taxon>
        <taxon>Viridiplantae</taxon>
        <taxon>Streptophyta</taxon>
        <taxon>Embryophyta</taxon>
        <taxon>Tracheophyta</taxon>
        <taxon>Spermatophyta</taxon>
        <taxon>Magnoliopsida</taxon>
        <taxon>eudicotyledons</taxon>
        <taxon>Gunneridae</taxon>
        <taxon>Pentapetalae</taxon>
        <taxon>rosids</taxon>
        <taxon>fabids</taxon>
        <taxon>Malpighiales</taxon>
        <taxon>Rhizophoraceae</taxon>
        <taxon>Rhizophora</taxon>
    </lineage>
</organism>
<dbReference type="AlphaFoldDB" id="A0A2P2P3M8"/>
<protein>
    <submittedName>
        <fullName evidence="1">Uncharacterized protein</fullName>
    </submittedName>
</protein>
<sequence>MVQLQDIVTYFVKKSLVNSTTAFPNLDLYRPYSFLLSN</sequence>
<name>A0A2P2P3M8_RHIMU</name>
<dbReference type="EMBL" id="GGEC01068795">
    <property type="protein sequence ID" value="MBX49279.1"/>
    <property type="molecule type" value="Transcribed_RNA"/>
</dbReference>